<accession>A0A4Z2HPL3</accession>
<dbReference type="AlphaFoldDB" id="A0A4Z2HPL3"/>
<keyword evidence="3" id="KW-1185">Reference proteome</keyword>
<evidence type="ECO:0000313" key="3">
    <source>
        <dbReference type="Proteomes" id="UP000314294"/>
    </source>
</evidence>
<name>A0A4Z2HPL3_9TELE</name>
<proteinExistence type="predicted"/>
<comment type="caution">
    <text evidence="2">The sequence shown here is derived from an EMBL/GenBank/DDBJ whole genome shotgun (WGS) entry which is preliminary data.</text>
</comment>
<organism evidence="2 3">
    <name type="scientific">Liparis tanakae</name>
    <name type="common">Tanaka's snailfish</name>
    <dbReference type="NCBI Taxonomy" id="230148"/>
    <lineage>
        <taxon>Eukaryota</taxon>
        <taxon>Metazoa</taxon>
        <taxon>Chordata</taxon>
        <taxon>Craniata</taxon>
        <taxon>Vertebrata</taxon>
        <taxon>Euteleostomi</taxon>
        <taxon>Actinopterygii</taxon>
        <taxon>Neopterygii</taxon>
        <taxon>Teleostei</taxon>
        <taxon>Neoteleostei</taxon>
        <taxon>Acanthomorphata</taxon>
        <taxon>Eupercaria</taxon>
        <taxon>Perciformes</taxon>
        <taxon>Cottioidei</taxon>
        <taxon>Cottales</taxon>
        <taxon>Liparidae</taxon>
        <taxon>Liparis</taxon>
    </lineage>
</organism>
<evidence type="ECO:0000256" key="1">
    <source>
        <dbReference type="SAM" id="MobiDB-lite"/>
    </source>
</evidence>
<feature type="compositionally biased region" description="Polar residues" evidence="1">
    <location>
        <begin position="67"/>
        <end position="76"/>
    </location>
</feature>
<reference evidence="2 3" key="1">
    <citation type="submission" date="2019-03" db="EMBL/GenBank/DDBJ databases">
        <title>First draft genome of Liparis tanakae, snailfish: a comprehensive survey of snailfish specific genes.</title>
        <authorList>
            <person name="Kim W."/>
            <person name="Song I."/>
            <person name="Jeong J.-H."/>
            <person name="Kim D."/>
            <person name="Kim S."/>
            <person name="Ryu S."/>
            <person name="Song J.Y."/>
            <person name="Lee S.K."/>
        </authorList>
    </citation>
    <scope>NUCLEOTIDE SEQUENCE [LARGE SCALE GENOMIC DNA]</scope>
    <source>
        <tissue evidence="2">Muscle</tissue>
    </source>
</reference>
<feature type="compositionally biased region" description="Basic and acidic residues" evidence="1">
    <location>
        <begin position="44"/>
        <end position="55"/>
    </location>
</feature>
<feature type="region of interest" description="Disordered" evidence="1">
    <location>
        <begin position="33"/>
        <end position="121"/>
    </location>
</feature>
<evidence type="ECO:0000313" key="2">
    <source>
        <dbReference type="EMBL" id="TNN67779.1"/>
    </source>
</evidence>
<gene>
    <name evidence="2" type="ORF">EYF80_021933</name>
</gene>
<sequence>MQRNLWHRILRISRIQILRGTSASWGHYRCNAGRRHHVGGSTGTDRRAVPGDDTPRSPGTRRAKTGWSVQQGNKTKTGAGKILRSSKQPNGVRTGHAESILESTGELGNNTQDNLAEGKWT</sequence>
<dbReference type="Proteomes" id="UP000314294">
    <property type="component" value="Unassembled WGS sequence"/>
</dbReference>
<protein>
    <submittedName>
        <fullName evidence="2">Uncharacterized protein</fullName>
    </submittedName>
</protein>
<dbReference type="EMBL" id="SRLO01000198">
    <property type="protein sequence ID" value="TNN67779.1"/>
    <property type="molecule type" value="Genomic_DNA"/>
</dbReference>